<dbReference type="AlphaFoldDB" id="A0A2G9ZC57"/>
<dbReference type="InterPro" id="IPR000962">
    <property type="entry name" value="Znf_DskA_TraR"/>
</dbReference>
<reference evidence="7 8" key="1">
    <citation type="submission" date="2017-09" db="EMBL/GenBank/DDBJ databases">
        <title>Depth-based differentiation of microbial function through sediment-hosted aquifers and enrichment of novel symbionts in the deep terrestrial subsurface.</title>
        <authorList>
            <person name="Probst A.J."/>
            <person name="Ladd B."/>
            <person name="Jarett J.K."/>
            <person name="Geller-Mcgrath D.E."/>
            <person name="Sieber C.M."/>
            <person name="Emerson J.B."/>
            <person name="Anantharaman K."/>
            <person name="Thomas B.C."/>
            <person name="Malmstrom R."/>
            <person name="Stieglmeier M."/>
            <person name="Klingl A."/>
            <person name="Woyke T."/>
            <person name="Ryan C.M."/>
            <person name="Banfield J.F."/>
        </authorList>
    </citation>
    <scope>NUCLEOTIDE SEQUENCE [LARGE SCALE GENOMIC DNA]</scope>
    <source>
        <strain evidence="7">CG23_combo_of_CG06-09_8_20_14_all_54_14</strain>
    </source>
</reference>
<evidence type="ECO:0000313" key="8">
    <source>
        <dbReference type="Proteomes" id="UP000228812"/>
    </source>
</evidence>
<feature type="domain" description="Zinc finger DksA/TraR C4-type" evidence="6">
    <location>
        <begin position="77"/>
        <end position="109"/>
    </location>
</feature>
<evidence type="ECO:0000256" key="1">
    <source>
        <dbReference type="ARBA" id="ARBA00022723"/>
    </source>
</evidence>
<gene>
    <name evidence="7" type="ORF">COX26_00030</name>
</gene>
<proteinExistence type="predicted"/>
<evidence type="ECO:0000259" key="6">
    <source>
        <dbReference type="Pfam" id="PF01258"/>
    </source>
</evidence>
<sequence length="114" mass="13250">MKKEEQKKLEEQLRSQEKKTKEQLQHFKEGLDFGNDTDHLEEKADETEEFGTWIGLKRILEHQLDRIRHALAKIGVGSYGHCERCGKEIEPALLDIDPESALCMSCKKKEGKKR</sequence>
<evidence type="ECO:0000256" key="5">
    <source>
        <dbReference type="SAM" id="MobiDB-lite"/>
    </source>
</evidence>
<protein>
    <recommendedName>
        <fullName evidence="6">Zinc finger DksA/TraR C4-type domain-containing protein</fullName>
    </recommendedName>
</protein>
<evidence type="ECO:0000256" key="3">
    <source>
        <dbReference type="ARBA" id="ARBA00022833"/>
    </source>
</evidence>
<evidence type="ECO:0000256" key="2">
    <source>
        <dbReference type="ARBA" id="ARBA00022771"/>
    </source>
</evidence>
<dbReference type="PROSITE" id="PS51128">
    <property type="entry name" value="ZF_DKSA_2"/>
    <property type="match status" value="1"/>
</dbReference>
<evidence type="ECO:0000256" key="4">
    <source>
        <dbReference type="PROSITE-ProRule" id="PRU00510"/>
    </source>
</evidence>
<dbReference type="GO" id="GO:0008270">
    <property type="term" value="F:zinc ion binding"/>
    <property type="evidence" value="ECO:0007669"/>
    <property type="project" value="UniProtKB-KW"/>
</dbReference>
<dbReference type="Pfam" id="PF01258">
    <property type="entry name" value="zf-dskA_traR"/>
    <property type="match status" value="1"/>
</dbReference>
<dbReference type="Proteomes" id="UP000228812">
    <property type="component" value="Unassembled WGS sequence"/>
</dbReference>
<feature type="region of interest" description="Disordered" evidence="5">
    <location>
        <begin position="1"/>
        <end position="23"/>
    </location>
</feature>
<dbReference type="EMBL" id="PCRZ01000001">
    <property type="protein sequence ID" value="PIP30180.1"/>
    <property type="molecule type" value="Genomic_DNA"/>
</dbReference>
<keyword evidence="2" id="KW-0863">Zinc-finger</keyword>
<dbReference type="Gene3D" id="1.20.120.910">
    <property type="entry name" value="DksA, coiled-coil domain"/>
    <property type="match status" value="1"/>
</dbReference>
<keyword evidence="1" id="KW-0479">Metal-binding</keyword>
<comment type="caution">
    <text evidence="7">The sequence shown here is derived from an EMBL/GenBank/DDBJ whole genome shotgun (WGS) entry which is preliminary data.</text>
</comment>
<feature type="zinc finger region" description="dksA C4-type" evidence="4">
    <location>
        <begin position="82"/>
        <end position="106"/>
    </location>
</feature>
<keyword evidence="3" id="KW-0862">Zinc</keyword>
<evidence type="ECO:0000313" key="7">
    <source>
        <dbReference type="EMBL" id="PIP30180.1"/>
    </source>
</evidence>
<name>A0A2G9ZC57_9BACT</name>
<dbReference type="PANTHER" id="PTHR33823:SF4">
    <property type="entry name" value="GENERAL STRESS PROTEIN 16O"/>
    <property type="match status" value="1"/>
</dbReference>
<organism evidence="7 8">
    <name type="scientific">Candidatus Jorgensenbacteria bacterium CG23_combo_of_CG06-09_8_20_14_all_54_14</name>
    <dbReference type="NCBI Taxonomy" id="1974595"/>
    <lineage>
        <taxon>Bacteria</taxon>
        <taxon>Candidatus Joergenseniibacteriota</taxon>
    </lineage>
</organism>
<dbReference type="PANTHER" id="PTHR33823">
    <property type="entry name" value="RNA POLYMERASE-BINDING TRANSCRIPTION FACTOR DKSA-RELATED"/>
    <property type="match status" value="1"/>
</dbReference>
<accession>A0A2G9ZC57</accession>